<sequence>MGLFDFLKVTVSDKKAAKPAGRLPVSVVEFDGKCFPIVSLTPKGFVARSFDGSLIAGQNARVSVRVDDASGKFSFSTTVTVVEVKGASLGATWTLLPADVQSAIRQYAQLRKQQDAKTAK</sequence>
<evidence type="ECO:0000313" key="1">
    <source>
        <dbReference type="EMBL" id="ALG71161.1"/>
    </source>
</evidence>
<dbReference type="AlphaFoldDB" id="A0AAC8VXG4"/>
<proteinExistence type="predicted"/>
<evidence type="ECO:0000313" key="2">
    <source>
        <dbReference type="Proteomes" id="UP000069935"/>
    </source>
</evidence>
<protein>
    <submittedName>
        <fullName evidence="1">Uncharacterized protein</fullName>
    </submittedName>
</protein>
<reference evidence="1 2" key="2">
    <citation type="journal article" date="2016" name="Genome Announc.">
        <title>Complete Genome Sequence of a Strain of Azospirillum thiophilum Isolated from a Sulfide Spring.</title>
        <authorList>
            <person name="Fomenkov A."/>
            <person name="Vincze T."/>
            <person name="Grabovich M."/>
            <person name="Anton B.P."/>
            <person name="Dubinina G."/>
            <person name="Orlova M."/>
            <person name="Belousova E."/>
            <person name="Roberts R.J."/>
        </authorList>
    </citation>
    <scope>NUCLEOTIDE SEQUENCE [LARGE SCALE GENOMIC DNA]</scope>
    <source>
        <strain evidence="1 2">BV-S</strain>
    </source>
</reference>
<gene>
    <name evidence="1" type="ORF">AL072_09845</name>
</gene>
<dbReference type="Proteomes" id="UP000069935">
    <property type="component" value="Chromosome 1"/>
</dbReference>
<reference evidence="2" key="1">
    <citation type="submission" date="2015-08" db="EMBL/GenBank/DDBJ databases">
        <title>Complete Genome Sequence of Azospirillum thiophilum BV-S.</title>
        <authorList>
            <person name="Fomenkov A."/>
            <person name="Vincze T."/>
            <person name="Grabovich M."/>
            <person name="Dubinina G."/>
            <person name="Orlova M."/>
            <person name="Belousova E."/>
            <person name="Roberts R.J."/>
        </authorList>
    </citation>
    <scope>NUCLEOTIDE SEQUENCE [LARGE SCALE GENOMIC DNA]</scope>
    <source>
        <strain evidence="2">BV-S</strain>
    </source>
</reference>
<name>A0AAC8VXG4_9PROT</name>
<dbReference type="EMBL" id="CP012401">
    <property type="protein sequence ID" value="ALG71161.1"/>
    <property type="molecule type" value="Genomic_DNA"/>
</dbReference>
<accession>A0AAC8VXG4</accession>
<dbReference type="RefSeq" id="WP_045580482.1">
    <property type="nucleotide sequence ID" value="NZ_CP012401.1"/>
</dbReference>
<dbReference type="KEGG" id="ati:AL072_09845"/>
<organism evidence="1 2">
    <name type="scientific">Azospirillum thiophilum</name>
    <dbReference type="NCBI Taxonomy" id="528244"/>
    <lineage>
        <taxon>Bacteria</taxon>
        <taxon>Pseudomonadati</taxon>
        <taxon>Pseudomonadota</taxon>
        <taxon>Alphaproteobacteria</taxon>
        <taxon>Rhodospirillales</taxon>
        <taxon>Azospirillaceae</taxon>
        <taxon>Azospirillum</taxon>
    </lineage>
</organism>
<keyword evidence="2" id="KW-1185">Reference proteome</keyword>